<dbReference type="Proteomes" id="UP000054359">
    <property type="component" value="Unassembled WGS sequence"/>
</dbReference>
<sequence>MLVACIVVITAEKYCPEIKNTHCELSYRINDCCSQSDCRSYAICCKGRCGNVCRMAKDAPTNGVAVKDGEECKLGHVYPKTGLEWLFGEKSR</sequence>
<gene>
    <name evidence="1" type="ORF">X975_17463</name>
</gene>
<dbReference type="OrthoDB" id="10278203at2759"/>
<evidence type="ECO:0000313" key="1">
    <source>
        <dbReference type="EMBL" id="KFM74704.1"/>
    </source>
</evidence>
<dbReference type="EMBL" id="KK119095">
    <property type="protein sequence ID" value="KFM74704.1"/>
    <property type="molecule type" value="Genomic_DNA"/>
</dbReference>
<protein>
    <submittedName>
        <fullName evidence="1">U20-lycotoxin-Ls1c</fullName>
    </submittedName>
</protein>
<evidence type="ECO:0000313" key="2">
    <source>
        <dbReference type="Proteomes" id="UP000054359"/>
    </source>
</evidence>
<organism evidence="1 2">
    <name type="scientific">Stegodyphus mimosarum</name>
    <name type="common">African social velvet spider</name>
    <dbReference type="NCBI Taxonomy" id="407821"/>
    <lineage>
        <taxon>Eukaryota</taxon>
        <taxon>Metazoa</taxon>
        <taxon>Ecdysozoa</taxon>
        <taxon>Arthropoda</taxon>
        <taxon>Chelicerata</taxon>
        <taxon>Arachnida</taxon>
        <taxon>Araneae</taxon>
        <taxon>Araneomorphae</taxon>
        <taxon>Entelegynae</taxon>
        <taxon>Eresoidea</taxon>
        <taxon>Eresidae</taxon>
        <taxon>Stegodyphus</taxon>
    </lineage>
</organism>
<proteinExistence type="predicted"/>
<accession>A0A087UBG5</accession>
<keyword evidence="2" id="KW-1185">Reference proteome</keyword>
<reference evidence="1 2" key="1">
    <citation type="submission" date="2013-11" db="EMBL/GenBank/DDBJ databases">
        <title>Genome sequencing of Stegodyphus mimosarum.</title>
        <authorList>
            <person name="Bechsgaard J."/>
        </authorList>
    </citation>
    <scope>NUCLEOTIDE SEQUENCE [LARGE SCALE GENOMIC DNA]</scope>
</reference>
<dbReference type="AlphaFoldDB" id="A0A087UBG5"/>
<name>A0A087UBG5_STEMI</name>
<feature type="non-terminal residue" evidence="1">
    <location>
        <position position="92"/>
    </location>
</feature>